<protein>
    <recommendedName>
        <fullName evidence="2">PA domain-containing protein</fullName>
    </recommendedName>
</protein>
<evidence type="ECO:0000313" key="3">
    <source>
        <dbReference type="Ensembl" id="ENSACUP00000007260.1"/>
    </source>
</evidence>
<evidence type="ECO:0000259" key="2">
    <source>
        <dbReference type="Pfam" id="PF02225"/>
    </source>
</evidence>
<evidence type="ECO:0000256" key="1">
    <source>
        <dbReference type="SAM" id="SignalP"/>
    </source>
</evidence>
<feature type="chain" id="PRO_5025557843" description="PA domain-containing protein" evidence="1">
    <location>
        <begin position="24"/>
        <end position="127"/>
    </location>
</feature>
<dbReference type="Pfam" id="PF02225">
    <property type="entry name" value="PA"/>
    <property type="match status" value="1"/>
</dbReference>
<reference evidence="3" key="2">
    <citation type="submission" date="2025-09" db="UniProtKB">
        <authorList>
            <consortium name="Ensembl"/>
        </authorList>
    </citation>
    <scope>IDENTIFICATION</scope>
</reference>
<feature type="domain" description="PA" evidence="2">
    <location>
        <begin position="73"/>
        <end position="121"/>
    </location>
</feature>
<name>A0A663M529_ATHCN</name>
<dbReference type="InterPro" id="IPR046450">
    <property type="entry name" value="PA_dom_sf"/>
</dbReference>
<accession>A0A663M529</accession>
<dbReference type="InterPro" id="IPR003137">
    <property type="entry name" value="PA_domain"/>
</dbReference>
<evidence type="ECO:0000313" key="4">
    <source>
        <dbReference type="Proteomes" id="UP000472269"/>
    </source>
</evidence>
<sequence length="127" mass="13864">MKQVFIFFYLLVEVGILCKTTEAFAVRASVSLFYFNSTSNKSVSEQCDCGLYGSHSPLLSARGLLAIPKAADFQACNANTEFTIRESPWIALIERGNCSFAKKINVAARQGAAAAVIYNSEELGSYM</sequence>
<dbReference type="Proteomes" id="UP000472269">
    <property type="component" value="Unplaced"/>
</dbReference>
<keyword evidence="1" id="KW-0732">Signal</keyword>
<reference evidence="3" key="1">
    <citation type="submission" date="2025-08" db="UniProtKB">
        <authorList>
            <consortium name="Ensembl"/>
        </authorList>
    </citation>
    <scope>IDENTIFICATION</scope>
</reference>
<keyword evidence="4" id="KW-1185">Reference proteome</keyword>
<dbReference type="AlphaFoldDB" id="A0A663M529"/>
<proteinExistence type="predicted"/>
<dbReference type="OMA" id="YACDRNT"/>
<dbReference type="SUPFAM" id="SSF52025">
    <property type="entry name" value="PA domain"/>
    <property type="match status" value="1"/>
</dbReference>
<dbReference type="Gene3D" id="3.50.30.30">
    <property type="match status" value="1"/>
</dbReference>
<organism evidence="3 4">
    <name type="scientific">Athene cunicularia</name>
    <name type="common">Burrowing owl</name>
    <name type="synonym">Speotyto cunicularia</name>
    <dbReference type="NCBI Taxonomy" id="194338"/>
    <lineage>
        <taxon>Eukaryota</taxon>
        <taxon>Metazoa</taxon>
        <taxon>Chordata</taxon>
        <taxon>Craniata</taxon>
        <taxon>Vertebrata</taxon>
        <taxon>Euteleostomi</taxon>
        <taxon>Archelosauria</taxon>
        <taxon>Archosauria</taxon>
        <taxon>Dinosauria</taxon>
        <taxon>Saurischia</taxon>
        <taxon>Theropoda</taxon>
        <taxon>Coelurosauria</taxon>
        <taxon>Aves</taxon>
        <taxon>Neognathae</taxon>
        <taxon>Neoaves</taxon>
        <taxon>Telluraves</taxon>
        <taxon>Strigiformes</taxon>
        <taxon>Strigidae</taxon>
        <taxon>Athene</taxon>
    </lineage>
</organism>
<dbReference type="Ensembl" id="ENSACUT00000007760.1">
    <property type="protein sequence ID" value="ENSACUP00000007260.1"/>
    <property type="gene ID" value="ENSACUG00000004977.1"/>
</dbReference>
<feature type="signal peptide" evidence="1">
    <location>
        <begin position="1"/>
        <end position="23"/>
    </location>
</feature>